<reference evidence="2" key="2">
    <citation type="submission" date="2023-04" db="EMBL/GenBank/DDBJ databases">
        <authorList>
            <person name="Bruccoleri R.E."/>
            <person name="Oakeley E.J."/>
            <person name="Faust A.-M."/>
            <person name="Dessus-Babus S."/>
            <person name="Altorfer M."/>
            <person name="Burckhardt D."/>
            <person name="Oertli M."/>
            <person name="Naumann U."/>
            <person name="Petersen F."/>
            <person name="Wong J."/>
        </authorList>
    </citation>
    <scope>NUCLEOTIDE SEQUENCE</scope>
    <source>
        <strain evidence="2">GSM-AAB239-AS_SAM_17_03QT</strain>
        <tissue evidence="2">Leaf</tissue>
    </source>
</reference>
<evidence type="ECO:0000313" key="1">
    <source>
        <dbReference type="EMBL" id="KAJ6796331.1"/>
    </source>
</evidence>
<protein>
    <submittedName>
        <fullName evidence="2">Basic proline-rich protein-like</fullName>
    </submittedName>
</protein>
<proteinExistence type="predicted"/>
<comment type="caution">
    <text evidence="2">The sequence shown here is derived from an EMBL/GenBank/DDBJ whole genome shotgun (WGS) entry which is preliminary data.</text>
</comment>
<evidence type="ECO:0000313" key="3">
    <source>
        <dbReference type="Proteomes" id="UP001140949"/>
    </source>
</evidence>
<name>A0AAX6DX17_IRIPA</name>
<dbReference type="EMBL" id="JANAVB010041414">
    <property type="protein sequence ID" value="KAJ6796331.1"/>
    <property type="molecule type" value="Genomic_DNA"/>
</dbReference>
<sequence>MVETGCVGLEVFGGIGCVVSGVCPDTRWMNVNTGMRFGCHRHDARWDCGMEKNLEEYLPIYIGCGNSQLDRDWRI</sequence>
<dbReference type="AlphaFoldDB" id="A0AAX6DX17"/>
<organism evidence="2 3">
    <name type="scientific">Iris pallida</name>
    <name type="common">Sweet iris</name>
    <dbReference type="NCBI Taxonomy" id="29817"/>
    <lineage>
        <taxon>Eukaryota</taxon>
        <taxon>Viridiplantae</taxon>
        <taxon>Streptophyta</taxon>
        <taxon>Embryophyta</taxon>
        <taxon>Tracheophyta</taxon>
        <taxon>Spermatophyta</taxon>
        <taxon>Magnoliopsida</taxon>
        <taxon>Liliopsida</taxon>
        <taxon>Asparagales</taxon>
        <taxon>Iridaceae</taxon>
        <taxon>Iridoideae</taxon>
        <taxon>Irideae</taxon>
        <taxon>Iris</taxon>
    </lineage>
</organism>
<accession>A0AAX6DX17</accession>
<dbReference type="EMBL" id="JANAVB010041414">
    <property type="protein sequence ID" value="KAJ6796332.1"/>
    <property type="molecule type" value="Genomic_DNA"/>
</dbReference>
<evidence type="ECO:0000313" key="2">
    <source>
        <dbReference type="EMBL" id="KAJ6796332.1"/>
    </source>
</evidence>
<gene>
    <name evidence="1" type="ORF">M6B38_222920</name>
    <name evidence="2" type="ORF">M6B38_222925</name>
</gene>
<keyword evidence="3" id="KW-1185">Reference proteome</keyword>
<dbReference type="Proteomes" id="UP001140949">
    <property type="component" value="Unassembled WGS sequence"/>
</dbReference>
<reference evidence="2" key="1">
    <citation type="journal article" date="2023" name="GigaByte">
        <title>Genome assembly of the bearded iris, Iris pallida Lam.</title>
        <authorList>
            <person name="Bruccoleri R.E."/>
            <person name="Oakeley E.J."/>
            <person name="Faust A.M.E."/>
            <person name="Altorfer M."/>
            <person name="Dessus-Babus S."/>
            <person name="Burckhardt D."/>
            <person name="Oertli M."/>
            <person name="Naumann U."/>
            <person name="Petersen F."/>
            <person name="Wong J."/>
        </authorList>
    </citation>
    <scope>NUCLEOTIDE SEQUENCE</scope>
    <source>
        <strain evidence="2">GSM-AAB239-AS_SAM_17_03QT</strain>
    </source>
</reference>